<feature type="domain" description="Beta-ketoacyl-[acyl-carrier-protein] synthase III N-terminal" evidence="4">
    <location>
        <begin position="137"/>
        <end position="213"/>
    </location>
</feature>
<evidence type="ECO:0000256" key="1">
    <source>
        <dbReference type="ARBA" id="ARBA00022679"/>
    </source>
</evidence>
<dbReference type="EMBL" id="RCZG01000019">
    <property type="protein sequence ID" value="TPG28227.1"/>
    <property type="molecule type" value="Genomic_DNA"/>
</dbReference>
<dbReference type="InterPro" id="IPR013747">
    <property type="entry name" value="ACP_syn_III_C"/>
</dbReference>
<dbReference type="GO" id="GO:0004315">
    <property type="term" value="F:3-oxoacyl-[acyl-carrier-protein] synthase activity"/>
    <property type="evidence" value="ECO:0007669"/>
    <property type="project" value="InterPro"/>
</dbReference>
<reference evidence="5 6" key="1">
    <citation type="journal article" date="2019" name="Environ. Microbiol.">
        <title>Species interactions and distinct microbial communities in high Arctic permafrost affected cryosols are associated with the CH4 and CO2 gas fluxes.</title>
        <authorList>
            <person name="Altshuler I."/>
            <person name="Hamel J."/>
            <person name="Turney S."/>
            <person name="Magnuson E."/>
            <person name="Levesque R."/>
            <person name="Greer C."/>
            <person name="Whyte L.G."/>
        </authorList>
    </citation>
    <scope>NUCLEOTIDE SEQUENCE [LARGE SCALE GENOMIC DNA]</scope>
    <source>
        <strain evidence="5 6">S5.20</strain>
    </source>
</reference>
<dbReference type="InterPro" id="IPR016039">
    <property type="entry name" value="Thiolase-like"/>
</dbReference>
<proteinExistence type="predicted"/>
<dbReference type="SUPFAM" id="SSF53901">
    <property type="entry name" value="Thiolase-like"/>
    <property type="match status" value="1"/>
</dbReference>
<dbReference type="AlphaFoldDB" id="A0A502DSB5"/>
<dbReference type="RefSeq" id="WP_140698753.1">
    <property type="nucleotide sequence ID" value="NZ_RCZG01000019.1"/>
</dbReference>
<dbReference type="OrthoDB" id="9788274at2"/>
<dbReference type="GO" id="GO:0044550">
    <property type="term" value="P:secondary metabolite biosynthetic process"/>
    <property type="evidence" value="ECO:0007669"/>
    <property type="project" value="TreeGrafter"/>
</dbReference>
<comment type="caution">
    <text evidence="5">The sequence shown here is derived from an EMBL/GenBank/DDBJ whole genome shotgun (WGS) entry which is preliminary data.</text>
</comment>
<dbReference type="PANTHER" id="PTHR34069">
    <property type="entry name" value="3-OXOACYL-[ACYL-CARRIER-PROTEIN] SYNTHASE 3"/>
    <property type="match status" value="1"/>
</dbReference>
<dbReference type="InterPro" id="IPR013751">
    <property type="entry name" value="ACP_syn_III_N"/>
</dbReference>
<evidence type="ECO:0000256" key="2">
    <source>
        <dbReference type="ARBA" id="ARBA00023315"/>
    </source>
</evidence>
<dbReference type="PANTHER" id="PTHR34069:SF3">
    <property type="entry name" value="ACYL-COA:ACYL-COA ALKYLTRANSFERASE"/>
    <property type="match status" value="1"/>
</dbReference>
<sequence>MSLSGSNHWMALEGGADGSPGGQSYTSRFAAIGASIPQRRLTTAELMASTKYRTDIDLERLTGVRERRVVGAGEDSYTLALGAARDALAHADCAAADLDVLIVSSISRHVGGLRLQLEPPVNVALKAALGAERAVGLDISNACAGMLTGVFILNDLIRQGRIRRGMVVSGEYISELGRNAAQEIRTVMDDQLAGLTLGDAGAAAILERAPDGAAGIEVAGFTTLSEYSRLCVAFPATIGPGVTMHTDAREIQKVAIKDAAPLLREVLDQAGLKFDEIDYLIPHQTSARAINKAMAGFAEGFGSTPKHVVITVDELGNTASTTHFLALRKYLSEGRFAPKDRVLLLALASGLEVGIVIFTVDQLVGRYGHDH</sequence>
<evidence type="ECO:0000259" key="4">
    <source>
        <dbReference type="Pfam" id="PF08545"/>
    </source>
</evidence>
<evidence type="ECO:0000259" key="3">
    <source>
        <dbReference type="Pfam" id="PF08541"/>
    </source>
</evidence>
<keyword evidence="2" id="KW-0012">Acyltransferase</keyword>
<accession>A0A502DSB5</accession>
<evidence type="ECO:0000313" key="5">
    <source>
        <dbReference type="EMBL" id="TPG28227.1"/>
    </source>
</evidence>
<dbReference type="Pfam" id="PF08545">
    <property type="entry name" value="ACP_syn_III"/>
    <property type="match status" value="1"/>
</dbReference>
<dbReference type="Proteomes" id="UP000320095">
    <property type="component" value="Unassembled WGS sequence"/>
</dbReference>
<gene>
    <name evidence="5" type="ORF">EAH80_27800</name>
</gene>
<organism evidence="5 6">
    <name type="scientific">Mycolicibacterium hodleri</name>
    <dbReference type="NCBI Taxonomy" id="49897"/>
    <lineage>
        <taxon>Bacteria</taxon>
        <taxon>Bacillati</taxon>
        <taxon>Actinomycetota</taxon>
        <taxon>Actinomycetes</taxon>
        <taxon>Mycobacteriales</taxon>
        <taxon>Mycobacteriaceae</taxon>
        <taxon>Mycolicibacterium</taxon>
    </lineage>
</organism>
<name>A0A502DSB5_9MYCO</name>
<evidence type="ECO:0000313" key="6">
    <source>
        <dbReference type="Proteomes" id="UP000320095"/>
    </source>
</evidence>
<dbReference type="GO" id="GO:0006633">
    <property type="term" value="P:fatty acid biosynthetic process"/>
    <property type="evidence" value="ECO:0007669"/>
    <property type="project" value="InterPro"/>
</dbReference>
<protein>
    <submittedName>
        <fullName evidence="5">3-oxoacyl-ACP synthase</fullName>
    </submittedName>
</protein>
<keyword evidence="1" id="KW-0808">Transferase</keyword>
<dbReference type="Gene3D" id="3.40.47.10">
    <property type="match status" value="2"/>
</dbReference>
<dbReference type="Pfam" id="PF08541">
    <property type="entry name" value="ACP_syn_III_C"/>
    <property type="match status" value="1"/>
</dbReference>
<feature type="domain" description="Beta-ketoacyl-[acyl-carrier-protein] synthase III C-terminal" evidence="3">
    <location>
        <begin position="267"/>
        <end position="358"/>
    </location>
</feature>
<keyword evidence="6" id="KW-1185">Reference proteome</keyword>